<dbReference type="Proteomes" id="UP000285569">
    <property type="component" value="Unassembled WGS sequence"/>
</dbReference>
<protein>
    <submittedName>
        <fullName evidence="1">Uncharacterized protein</fullName>
    </submittedName>
</protein>
<organism evidence="1 2">
    <name type="scientific">Leptospira yasudae</name>
    <dbReference type="NCBI Taxonomy" id="2202201"/>
    <lineage>
        <taxon>Bacteria</taxon>
        <taxon>Pseudomonadati</taxon>
        <taxon>Spirochaetota</taxon>
        <taxon>Spirochaetia</taxon>
        <taxon>Leptospirales</taxon>
        <taxon>Leptospiraceae</taxon>
        <taxon>Leptospira</taxon>
    </lineage>
</organism>
<comment type="caution">
    <text evidence="1">The sequence shown here is derived from an EMBL/GenBank/DDBJ whole genome shotgun (WGS) entry which is preliminary data.</text>
</comment>
<accession>A0ABX9LY03</accession>
<reference evidence="1 2" key="2">
    <citation type="journal article" date="2020" name="Int. J. Syst. Evol. Microbiol.">
        <title>Leptospira yasudae sp. nov. and Leptospira stimsonii sp. nov., two new species of the pathogenic group isolated from environmental sources.</title>
        <authorList>
            <person name="Casanovas-Massana A."/>
            <person name="Hamond C."/>
            <person name="Santos L.A."/>
            <person name="de Oliveira D."/>
            <person name="Hacker K.P."/>
            <person name="Balassiano I."/>
            <person name="Costa F."/>
            <person name="Medeiros M.A."/>
            <person name="Reis M.G."/>
            <person name="Ko A.I."/>
            <person name="Wunder E.A."/>
        </authorList>
    </citation>
    <scope>NUCLEOTIDE SEQUENCE [LARGE SCALE GENOMIC DNA]</scope>
    <source>
        <strain evidence="1 2">B21</strain>
    </source>
</reference>
<gene>
    <name evidence="1" type="ORF">DLM77_19885</name>
</gene>
<name>A0ABX9LY03_9LEPT</name>
<dbReference type="EMBL" id="QHCR01000012">
    <property type="protein sequence ID" value="RHX77700.1"/>
    <property type="molecule type" value="Genomic_DNA"/>
</dbReference>
<evidence type="ECO:0000313" key="2">
    <source>
        <dbReference type="Proteomes" id="UP000285569"/>
    </source>
</evidence>
<reference evidence="2" key="1">
    <citation type="submission" date="2018-05" db="EMBL/GenBank/DDBJ databases">
        <title>Leptospira yasudae sp. nov. and Leptospira stimsonii sp. nov., two pathogenic species of the genus Leptospira isolated from environmental sources.</title>
        <authorList>
            <person name="Casanovas-Massana A."/>
            <person name="Hamond C."/>
            <person name="Santos L.A."/>
            <person name="Hacker K.P."/>
            <person name="Balassiano I."/>
            <person name="Medeiros M.A."/>
            <person name="Reis M.G."/>
            <person name="Ko A.I."/>
            <person name="Wunder E.A."/>
        </authorList>
    </citation>
    <scope>NUCLEOTIDE SEQUENCE [LARGE SCALE GENOMIC DNA]</scope>
    <source>
        <strain evidence="2">B21</strain>
    </source>
</reference>
<dbReference type="RefSeq" id="WP_118957782.1">
    <property type="nucleotide sequence ID" value="NZ_QHCR01000012.1"/>
</dbReference>
<keyword evidence="2" id="KW-1185">Reference proteome</keyword>
<evidence type="ECO:0000313" key="1">
    <source>
        <dbReference type="EMBL" id="RHX77700.1"/>
    </source>
</evidence>
<sequence>MRFVFVVLLAYTGIGAEEPIVGNCYSSVNGFIESVYGTQGLNDENVRIHEAIRFSGSFWVVDVTPSKNSERFLLQPSASGEFCLTLSTVALQITEKKRGNTQIVFAKTQPSGNIPALEIYYIRKPKDTRFRIRSCSEISYSDGSSVSRPISCRNVLR</sequence>
<proteinExistence type="predicted"/>